<dbReference type="EMBL" id="JAYMYQ010000001">
    <property type="protein sequence ID" value="KAK7361502.1"/>
    <property type="molecule type" value="Genomic_DNA"/>
</dbReference>
<evidence type="ECO:0000313" key="1">
    <source>
        <dbReference type="EMBL" id="KAK7361502.1"/>
    </source>
</evidence>
<sequence length="68" mass="7423">MAWGSLSGFQRSMRLAEVLGGGRDLHLWGTYGPKCMGFGCILKNPDLGRKIRVPCYEADTLLSLAHGL</sequence>
<comment type="caution">
    <text evidence="1">The sequence shown here is derived from an EMBL/GenBank/DDBJ whole genome shotgun (WGS) entry which is preliminary data.</text>
</comment>
<proteinExistence type="predicted"/>
<organism evidence="1 2">
    <name type="scientific">Canavalia gladiata</name>
    <name type="common">Sword bean</name>
    <name type="synonym">Dolichos gladiatus</name>
    <dbReference type="NCBI Taxonomy" id="3824"/>
    <lineage>
        <taxon>Eukaryota</taxon>
        <taxon>Viridiplantae</taxon>
        <taxon>Streptophyta</taxon>
        <taxon>Embryophyta</taxon>
        <taxon>Tracheophyta</taxon>
        <taxon>Spermatophyta</taxon>
        <taxon>Magnoliopsida</taxon>
        <taxon>eudicotyledons</taxon>
        <taxon>Gunneridae</taxon>
        <taxon>Pentapetalae</taxon>
        <taxon>rosids</taxon>
        <taxon>fabids</taxon>
        <taxon>Fabales</taxon>
        <taxon>Fabaceae</taxon>
        <taxon>Papilionoideae</taxon>
        <taxon>50 kb inversion clade</taxon>
        <taxon>NPAAA clade</taxon>
        <taxon>indigoferoid/millettioid clade</taxon>
        <taxon>Phaseoleae</taxon>
        <taxon>Canavalia</taxon>
    </lineage>
</organism>
<keyword evidence="2" id="KW-1185">Reference proteome</keyword>
<dbReference type="AlphaFoldDB" id="A0AAN9R6Y6"/>
<reference evidence="1 2" key="1">
    <citation type="submission" date="2024-01" db="EMBL/GenBank/DDBJ databases">
        <title>The genomes of 5 underutilized Papilionoideae crops provide insights into root nodulation and disease resistanc.</title>
        <authorList>
            <person name="Jiang F."/>
        </authorList>
    </citation>
    <scope>NUCLEOTIDE SEQUENCE [LARGE SCALE GENOMIC DNA]</scope>
    <source>
        <strain evidence="1">LVBAO_FW01</strain>
        <tissue evidence="1">Leaves</tissue>
    </source>
</reference>
<gene>
    <name evidence="1" type="ORF">VNO77_03570</name>
</gene>
<evidence type="ECO:0000313" key="2">
    <source>
        <dbReference type="Proteomes" id="UP001367508"/>
    </source>
</evidence>
<accession>A0AAN9R6Y6</accession>
<protein>
    <submittedName>
        <fullName evidence="1">Uncharacterized protein</fullName>
    </submittedName>
</protein>
<dbReference type="Proteomes" id="UP001367508">
    <property type="component" value="Unassembled WGS sequence"/>
</dbReference>
<name>A0AAN9R6Y6_CANGL</name>